<reference evidence="2 3" key="1">
    <citation type="journal article" date="2002" name="Proc. Natl. Acad. Sci. U.S.A.">
        <title>The complete genome of hyperthermophile Methanopyrus kandleri AV19 and monophyly of archaeal methanogens.</title>
        <authorList>
            <person name="Slesarev A.I."/>
            <person name="Mezhevaya K.V."/>
            <person name="Makarova K.S."/>
            <person name="Polushin N.N."/>
            <person name="Shcherbinina O.V."/>
            <person name="Shakhova V.V."/>
            <person name="Belova G.I."/>
            <person name="Aravind L."/>
            <person name="Natale D.A."/>
            <person name="Rogozin I.B."/>
            <person name="Tatusov R.L."/>
            <person name="Wolf Y.I."/>
            <person name="Stetter K.O."/>
            <person name="Malykh A.G."/>
            <person name="Koonin E.V."/>
            <person name="Kozyavkin S.A."/>
        </authorList>
    </citation>
    <scope>NUCLEOTIDE SEQUENCE [LARGE SCALE GENOMIC DNA]</scope>
    <source>
        <strain evidence="3">AV19 / DSM 6324 / JCM 9639 / NBRC 100938</strain>
    </source>
</reference>
<dbReference type="Proteomes" id="UP000001826">
    <property type="component" value="Chromosome"/>
</dbReference>
<sequence>MLPTPGVPRLELEEELRKHVPDEAKEFVRSVLSRLLACEREIDRTLEALDGCYVEPGPAGNPTRGDVDVLPTGKNFYSVDPRKVPTRRAWKVGKKLAENTIERYLEEHGRYPESVGIVLWASDVMRTGGEVLSQVMWLLGVRPEWDESGIVSGFEVVPLEELERPRIDVVVRISGMFRDAFPNLVKFLDEVFEAVRELDEPEGWNFVRKHALDHRIFGDPPGAYGAGVNYAVHASAWDDRSDLADVYVRWGGYAYGSDVYGEEAFSEFRRALSTVRAVSVNQSSHEWDVLSCCCHFAFHGGMVAAAEHHSGERVECYHHDTTDPHRVITRPIEEELVRLVEQKLANDEWIEAMLEHGAKGVGEWLKRVENLFGWDATTGRVPSECYEKIEDVLERYGPRFSDENPYAVEYARERLLEAKKTGSVALADDVGRVLLHLRLDADVLVGLDDQRVDHGDDRPDRRRVLDRTEQQVVAAQRRRHYVGAPVGGLVG</sequence>
<feature type="domain" description="CobN/magnesium chelatase" evidence="1">
    <location>
        <begin position="23"/>
        <end position="422"/>
    </location>
</feature>
<keyword evidence="3" id="KW-1185">Reference proteome</keyword>
<dbReference type="STRING" id="190192.MK0663"/>
<dbReference type="InterPro" id="IPR003672">
    <property type="entry name" value="CobN/Mg_chltase"/>
</dbReference>
<name>Q8TXK9_METKA</name>
<dbReference type="EMBL" id="AE009439">
    <property type="protein sequence ID" value="AAM01878.1"/>
    <property type="molecule type" value="Genomic_DNA"/>
</dbReference>
<evidence type="ECO:0000313" key="2">
    <source>
        <dbReference type="EMBL" id="AAM01878.1"/>
    </source>
</evidence>
<dbReference type="PaxDb" id="190192-MK0663"/>
<evidence type="ECO:0000259" key="1">
    <source>
        <dbReference type="Pfam" id="PF02514"/>
    </source>
</evidence>
<dbReference type="InParanoid" id="Q8TXK9"/>
<dbReference type="AlphaFoldDB" id="Q8TXK9"/>
<dbReference type="HOGENOM" id="CLU_002017_0_0_2"/>
<dbReference type="PANTHER" id="PTHR44119">
    <property type="entry name" value="MAGNESIUM-CHELATASE SUBUNIT CHLH, CHLOROPLASTIC"/>
    <property type="match status" value="1"/>
</dbReference>
<evidence type="ECO:0000313" key="3">
    <source>
        <dbReference type="Proteomes" id="UP000001826"/>
    </source>
</evidence>
<gene>
    <name evidence="2" type="ordered locus">MK0663</name>
</gene>
<dbReference type="KEGG" id="mka:MK0663"/>
<dbReference type="Pfam" id="PF02514">
    <property type="entry name" value="CobN-Mg_chel"/>
    <property type="match status" value="1"/>
</dbReference>
<accession>Q8TXK9</accession>
<proteinExistence type="predicted"/>
<protein>
    <recommendedName>
        <fullName evidence="1">CobN/magnesium chelatase domain-containing protein</fullName>
    </recommendedName>
</protein>
<dbReference type="PANTHER" id="PTHR44119:SF7">
    <property type="entry name" value="MAGNESIUM CHELATASE SUBUNIT"/>
    <property type="match status" value="1"/>
</dbReference>
<dbReference type="EnsemblBacteria" id="AAM01878">
    <property type="protein sequence ID" value="AAM01878"/>
    <property type="gene ID" value="MK0663"/>
</dbReference>
<organism evidence="2 3">
    <name type="scientific">Methanopyrus kandleri (strain AV19 / DSM 6324 / JCM 9639 / NBRC 100938)</name>
    <dbReference type="NCBI Taxonomy" id="190192"/>
    <lineage>
        <taxon>Archaea</taxon>
        <taxon>Methanobacteriati</taxon>
        <taxon>Methanobacteriota</taxon>
        <taxon>Methanomada group</taxon>
        <taxon>Methanopyri</taxon>
        <taxon>Methanopyrales</taxon>
        <taxon>Methanopyraceae</taxon>
        <taxon>Methanopyrus</taxon>
    </lineage>
</organism>